<dbReference type="Proteomes" id="UP000324222">
    <property type="component" value="Unassembled WGS sequence"/>
</dbReference>
<evidence type="ECO:0000313" key="2">
    <source>
        <dbReference type="EMBL" id="MPC87401.1"/>
    </source>
</evidence>
<dbReference type="AlphaFoldDB" id="A0A5B7IPG0"/>
<accession>A0A5B7IPG0</accession>
<feature type="compositionally biased region" description="Pro residues" evidence="1">
    <location>
        <begin position="70"/>
        <end position="80"/>
    </location>
</feature>
<sequence length="115" mass="12401">MVEHWVGFEPGSLLLLTLLGEPGTTEKQWPDLLASLAVTGEAGSVNNKVAVMQYGGRAALPDAAHHSTQPPRPPPQPPSSSPTTVGNFNLFSTGTHFYLKICVRLDHFIDIRKGL</sequence>
<reference evidence="2 3" key="1">
    <citation type="submission" date="2019-05" db="EMBL/GenBank/DDBJ databases">
        <title>Another draft genome of Portunus trituberculatus and its Hox gene families provides insights of decapod evolution.</title>
        <authorList>
            <person name="Jeong J.-H."/>
            <person name="Song I."/>
            <person name="Kim S."/>
            <person name="Choi T."/>
            <person name="Kim D."/>
            <person name="Ryu S."/>
            <person name="Kim W."/>
        </authorList>
    </citation>
    <scope>NUCLEOTIDE SEQUENCE [LARGE SCALE GENOMIC DNA]</scope>
    <source>
        <tissue evidence="2">Muscle</tissue>
    </source>
</reference>
<keyword evidence="3" id="KW-1185">Reference proteome</keyword>
<feature type="region of interest" description="Disordered" evidence="1">
    <location>
        <begin position="60"/>
        <end position="86"/>
    </location>
</feature>
<dbReference type="EMBL" id="VSRR010074408">
    <property type="protein sequence ID" value="MPC87401.1"/>
    <property type="molecule type" value="Genomic_DNA"/>
</dbReference>
<name>A0A5B7IPG0_PORTR</name>
<protein>
    <submittedName>
        <fullName evidence="2">Uncharacterized protein</fullName>
    </submittedName>
</protein>
<proteinExistence type="predicted"/>
<gene>
    <name evidence="2" type="ORF">E2C01_082262</name>
</gene>
<evidence type="ECO:0000256" key="1">
    <source>
        <dbReference type="SAM" id="MobiDB-lite"/>
    </source>
</evidence>
<comment type="caution">
    <text evidence="2">The sequence shown here is derived from an EMBL/GenBank/DDBJ whole genome shotgun (WGS) entry which is preliminary data.</text>
</comment>
<organism evidence="2 3">
    <name type="scientific">Portunus trituberculatus</name>
    <name type="common">Swimming crab</name>
    <name type="synonym">Neptunus trituberculatus</name>
    <dbReference type="NCBI Taxonomy" id="210409"/>
    <lineage>
        <taxon>Eukaryota</taxon>
        <taxon>Metazoa</taxon>
        <taxon>Ecdysozoa</taxon>
        <taxon>Arthropoda</taxon>
        <taxon>Crustacea</taxon>
        <taxon>Multicrustacea</taxon>
        <taxon>Malacostraca</taxon>
        <taxon>Eumalacostraca</taxon>
        <taxon>Eucarida</taxon>
        <taxon>Decapoda</taxon>
        <taxon>Pleocyemata</taxon>
        <taxon>Brachyura</taxon>
        <taxon>Eubrachyura</taxon>
        <taxon>Portunoidea</taxon>
        <taxon>Portunidae</taxon>
        <taxon>Portuninae</taxon>
        <taxon>Portunus</taxon>
    </lineage>
</organism>
<evidence type="ECO:0000313" key="3">
    <source>
        <dbReference type="Proteomes" id="UP000324222"/>
    </source>
</evidence>